<dbReference type="InterPro" id="IPR003968">
    <property type="entry name" value="K_chnl_volt-dep_Kv"/>
</dbReference>
<evidence type="ECO:0000256" key="11">
    <source>
        <dbReference type="ARBA" id="ARBA00023303"/>
    </source>
</evidence>
<evidence type="ECO:0000313" key="15">
    <source>
        <dbReference type="RefSeq" id="XP_012938508.1"/>
    </source>
</evidence>
<dbReference type="InterPro" id="IPR005821">
    <property type="entry name" value="Ion_trans_dom"/>
</dbReference>
<dbReference type="Gene3D" id="1.10.287.70">
    <property type="match status" value="1"/>
</dbReference>
<dbReference type="Proteomes" id="UP000694888">
    <property type="component" value="Unplaced"/>
</dbReference>
<dbReference type="GeneID" id="101854502"/>
<keyword evidence="11" id="KW-0407">Ion channel</keyword>
<accession>A0ABM1A0T7</accession>
<keyword evidence="4 12" id="KW-0812">Transmembrane</keyword>
<dbReference type="Pfam" id="PF02214">
    <property type="entry name" value="BTB_2"/>
    <property type="match status" value="1"/>
</dbReference>
<evidence type="ECO:0000256" key="6">
    <source>
        <dbReference type="ARBA" id="ARBA00022882"/>
    </source>
</evidence>
<dbReference type="SUPFAM" id="SSF81324">
    <property type="entry name" value="Voltage-gated potassium channels"/>
    <property type="match status" value="1"/>
</dbReference>
<dbReference type="RefSeq" id="XP_012938508.1">
    <property type="nucleotide sequence ID" value="XM_013083054.1"/>
</dbReference>
<evidence type="ECO:0000256" key="2">
    <source>
        <dbReference type="ARBA" id="ARBA00022448"/>
    </source>
</evidence>
<dbReference type="InterPro" id="IPR000210">
    <property type="entry name" value="BTB/POZ_dom"/>
</dbReference>
<dbReference type="PRINTS" id="PR01496">
    <property type="entry name" value="SHAKERCHANEL"/>
</dbReference>
<keyword evidence="5" id="KW-0631">Potassium channel</keyword>
<feature type="transmembrane region" description="Helical" evidence="12">
    <location>
        <begin position="367"/>
        <end position="387"/>
    </location>
</feature>
<name>A0ABM1A0T7_APLCA</name>
<keyword evidence="6" id="KW-0851">Voltage-gated channel</keyword>
<dbReference type="InterPro" id="IPR011333">
    <property type="entry name" value="SKP1/BTB/POZ_sf"/>
</dbReference>
<evidence type="ECO:0000256" key="7">
    <source>
        <dbReference type="ARBA" id="ARBA00022958"/>
    </source>
</evidence>
<dbReference type="PANTHER" id="PTHR11537">
    <property type="entry name" value="VOLTAGE-GATED POTASSIUM CHANNEL"/>
    <property type="match status" value="1"/>
</dbReference>
<dbReference type="SUPFAM" id="SSF54695">
    <property type="entry name" value="POZ domain"/>
    <property type="match status" value="1"/>
</dbReference>
<feature type="transmembrane region" description="Helical" evidence="12">
    <location>
        <begin position="471"/>
        <end position="490"/>
    </location>
</feature>
<dbReference type="PRINTS" id="PR00169">
    <property type="entry name" value="KCHANNEL"/>
</dbReference>
<evidence type="ECO:0000256" key="4">
    <source>
        <dbReference type="ARBA" id="ARBA00022692"/>
    </source>
</evidence>
<organism evidence="14 15">
    <name type="scientific">Aplysia californica</name>
    <name type="common">California sea hare</name>
    <dbReference type="NCBI Taxonomy" id="6500"/>
    <lineage>
        <taxon>Eukaryota</taxon>
        <taxon>Metazoa</taxon>
        <taxon>Spiralia</taxon>
        <taxon>Lophotrochozoa</taxon>
        <taxon>Mollusca</taxon>
        <taxon>Gastropoda</taxon>
        <taxon>Heterobranchia</taxon>
        <taxon>Euthyneura</taxon>
        <taxon>Tectipleura</taxon>
        <taxon>Aplysiida</taxon>
        <taxon>Aplysioidea</taxon>
        <taxon>Aplysiidae</taxon>
        <taxon>Aplysia</taxon>
    </lineage>
</organism>
<dbReference type="PRINTS" id="PR01491">
    <property type="entry name" value="KVCHANNEL"/>
</dbReference>
<keyword evidence="7" id="KW-0630">Potassium</keyword>
<dbReference type="PANTHER" id="PTHR11537:SF155">
    <property type="entry name" value="POTASSIUM VOLTAGE-GATED CHANNEL SUBFAMILY A MEMBER 7"/>
    <property type="match status" value="1"/>
</dbReference>
<feature type="domain" description="BTB" evidence="13">
    <location>
        <begin position="149"/>
        <end position="249"/>
    </location>
</feature>
<evidence type="ECO:0000259" key="13">
    <source>
        <dbReference type="SMART" id="SM00225"/>
    </source>
</evidence>
<reference evidence="15" key="1">
    <citation type="submission" date="2025-08" db="UniProtKB">
        <authorList>
            <consortium name="RefSeq"/>
        </authorList>
    </citation>
    <scope>IDENTIFICATION</scope>
</reference>
<keyword evidence="9" id="KW-0406">Ion transport</keyword>
<dbReference type="InterPro" id="IPR028325">
    <property type="entry name" value="VG_K_chnl"/>
</dbReference>
<dbReference type="Pfam" id="PF00520">
    <property type="entry name" value="Ion_trans"/>
    <property type="match status" value="1"/>
</dbReference>
<keyword evidence="2" id="KW-0813">Transport</keyword>
<evidence type="ECO:0000256" key="12">
    <source>
        <dbReference type="SAM" id="Phobius"/>
    </source>
</evidence>
<keyword evidence="14" id="KW-1185">Reference proteome</keyword>
<feature type="transmembrane region" description="Helical" evidence="12">
    <location>
        <begin position="277"/>
        <end position="297"/>
    </location>
</feature>
<evidence type="ECO:0000256" key="1">
    <source>
        <dbReference type="ARBA" id="ARBA00004141"/>
    </source>
</evidence>
<feature type="transmembrane region" description="Helical" evidence="12">
    <location>
        <begin position="435"/>
        <end position="456"/>
    </location>
</feature>
<evidence type="ECO:0000256" key="10">
    <source>
        <dbReference type="ARBA" id="ARBA00023136"/>
    </source>
</evidence>
<dbReference type="Gene3D" id="1.20.120.350">
    <property type="entry name" value="Voltage-gated potassium channels. Chain C"/>
    <property type="match status" value="1"/>
</dbReference>
<evidence type="ECO:0000256" key="8">
    <source>
        <dbReference type="ARBA" id="ARBA00022989"/>
    </source>
</evidence>
<keyword evidence="10 12" id="KW-0472">Membrane</keyword>
<protein>
    <submittedName>
        <fullName evidence="15">Potassium voltage-gated channel subfamily A member 7 isoform X1</fullName>
    </submittedName>
</protein>
<proteinExistence type="predicted"/>
<feature type="transmembrane region" description="Helical" evidence="12">
    <location>
        <begin position="497"/>
        <end position="516"/>
    </location>
</feature>
<feature type="transmembrane region" description="Helical" evidence="12">
    <location>
        <begin position="334"/>
        <end position="355"/>
    </location>
</feature>
<keyword evidence="3" id="KW-0633">Potassium transport</keyword>
<dbReference type="InterPro" id="IPR003131">
    <property type="entry name" value="T1-type_BTB"/>
</dbReference>
<sequence>MNFMPQIGIGGTRDGTSSNTMFLGLSPNPQRRHTIVDHNYHPHFREYDGSGSVRNSLNEIHMAEIPRAKSKHSRNPSTATTGAVSCNIGFGFNNNNGPHSGGLDVEGEVQHPLLTLPPNDHDVDRASSYGKSLLEHLPLEHDCQLEDCQRVIINVSGLKFETQLRTLNRLPNTLLGDPNKRKRFWDEARQEFFFDRHRPTFQAVLYYYQSGGRLKKPLEVPMDIFLNELQFYELGAPVISCFKETEGYIMDTKDIPMPETKWKRFIWEAVEYPESSLLAKVFAVFSICFILVSVVTFCVETLPQFENSGCENVTVLDAHGNETVVTYTKWLDPLYLIESCCIAFFVIELILRFLVCPSKMMFVKNSINWIDLLAITPYFVFLGINLASGTCNVSSKSSVLSVLRVIRVVRILKLSKHSEGLKILGKTMKTSIRELSMFILFLGIATVIFSGAIFYAEMGESGSMFTSIPDAFWWAIVTMTTVGYGDYVPVGVFGKMLGGFCVLSGVLAIALPVPVIVANFNNFYRHYTDAKKKRRIWGHLPSETRFVLMFLCRFYSCLKSRKPGLVTCLFQFASAAYYFRDISILHVFC</sequence>
<evidence type="ECO:0000256" key="9">
    <source>
        <dbReference type="ARBA" id="ARBA00023065"/>
    </source>
</evidence>
<dbReference type="InterPro" id="IPR027359">
    <property type="entry name" value="Volt_channel_dom_sf"/>
</dbReference>
<dbReference type="InterPro" id="IPR003972">
    <property type="entry name" value="K_chnl_volt-dep_Kv1"/>
</dbReference>
<evidence type="ECO:0000313" key="14">
    <source>
        <dbReference type="Proteomes" id="UP000694888"/>
    </source>
</evidence>
<comment type="subcellular location">
    <subcellularLocation>
        <location evidence="1">Membrane</location>
        <topology evidence="1">Multi-pass membrane protein</topology>
    </subcellularLocation>
</comment>
<keyword evidence="8 12" id="KW-1133">Transmembrane helix</keyword>
<dbReference type="Gene3D" id="3.30.710.10">
    <property type="entry name" value="Potassium Channel Kv1.1, Chain A"/>
    <property type="match status" value="1"/>
</dbReference>
<evidence type="ECO:0000256" key="3">
    <source>
        <dbReference type="ARBA" id="ARBA00022538"/>
    </source>
</evidence>
<gene>
    <name evidence="15" type="primary">LOC101854502</name>
</gene>
<evidence type="ECO:0000256" key="5">
    <source>
        <dbReference type="ARBA" id="ARBA00022826"/>
    </source>
</evidence>
<dbReference type="SMART" id="SM00225">
    <property type="entry name" value="BTB"/>
    <property type="match status" value="1"/>
</dbReference>